<keyword evidence="2" id="KW-0472">Membrane</keyword>
<reference evidence="3 4" key="1">
    <citation type="submission" date="2019-04" db="EMBL/GenBank/DDBJ databases">
        <title>Corynebacterium endometrii sp. nov., isolated from the uterus of a cow with endometritis.</title>
        <authorList>
            <person name="Ballas P."/>
            <person name="Ruckert C."/>
            <person name="Wagener K."/>
            <person name="Drillich M."/>
            <person name="Kaempfer P."/>
            <person name="Busse H.-J."/>
            <person name="Ehling-Schulz M."/>
        </authorList>
    </citation>
    <scope>NUCLEOTIDE SEQUENCE [LARGE SCALE GENOMIC DNA]</scope>
    <source>
        <strain evidence="3 4">LMM-1653</strain>
    </source>
</reference>
<organism evidence="3 4">
    <name type="scientific">Corynebacterium endometrii</name>
    <dbReference type="NCBI Taxonomy" id="2488819"/>
    <lineage>
        <taxon>Bacteria</taxon>
        <taxon>Bacillati</taxon>
        <taxon>Actinomycetota</taxon>
        <taxon>Actinomycetes</taxon>
        <taxon>Mycobacteriales</taxon>
        <taxon>Corynebacteriaceae</taxon>
        <taxon>Corynebacterium</taxon>
    </lineage>
</organism>
<dbReference type="OrthoDB" id="4422778at2"/>
<evidence type="ECO:0000313" key="3">
    <source>
        <dbReference type="EMBL" id="QCB28423.1"/>
    </source>
</evidence>
<dbReference type="PANTHER" id="PTHR35335">
    <property type="entry name" value="UPF0716 PROTEIN FXSA"/>
    <property type="match status" value="1"/>
</dbReference>
<dbReference type="RefSeq" id="WP_136141164.1">
    <property type="nucleotide sequence ID" value="NZ_CP039247.1"/>
</dbReference>
<feature type="region of interest" description="Disordered" evidence="1">
    <location>
        <begin position="140"/>
        <end position="210"/>
    </location>
</feature>
<gene>
    <name evidence="3" type="ORF">CENDO_05715</name>
</gene>
<dbReference type="EMBL" id="CP039247">
    <property type="protein sequence ID" value="QCB28423.1"/>
    <property type="molecule type" value="Genomic_DNA"/>
</dbReference>
<proteinExistence type="predicted"/>
<dbReference type="AlphaFoldDB" id="A0A4P7QFV1"/>
<keyword evidence="2" id="KW-0812">Transmembrane</keyword>
<evidence type="ECO:0000256" key="2">
    <source>
        <dbReference type="SAM" id="Phobius"/>
    </source>
</evidence>
<accession>A0A4P7QFV1</accession>
<sequence>MPLVLFFAYFFLETLTFWAVSQWIGVGWALVALFATMFFGMSLAMFEVRRMMSSKVVKAEDGALYMQDSTPGKTAGNVGLTIAGGVLLSLPGFLSTVVGALLIFPPTRALFRAMATISIFRSVERLGVRMYEHSPMSQHHANYGSFNAPQGDADNPQGDAYRAQQSRWPSQPEGDPLVIDEEEIRRWSESLDPKDFGDGGSSGNKDASGE</sequence>
<feature type="transmembrane region" description="Helical" evidence="2">
    <location>
        <begin position="26"/>
        <end position="46"/>
    </location>
</feature>
<evidence type="ECO:0000256" key="1">
    <source>
        <dbReference type="SAM" id="MobiDB-lite"/>
    </source>
</evidence>
<dbReference type="NCBIfam" id="NF008528">
    <property type="entry name" value="PRK11463.1-2"/>
    <property type="match status" value="1"/>
</dbReference>
<name>A0A4P7QFV1_9CORY</name>
<feature type="transmembrane region" description="Helical" evidence="2">
    <location>
        <begin position="78"/>
        <end position="103"/>
    </location>
</feature>
<keyword evidence="4" id="KW-1185">Reference proteome</keyword>
<evidence type="ECO:0000313" key="4">
    <source>
        <dbReference type="Proteomes" id="UP000296352"/>
    </source>
</evidence>
<dbReference type="InterPro" id="IPR007313">
    <property type="entry name" value="FxsA"/>
</dbReference>
<dbReference type="KEGG" id="cee:CENDO_05715"/>
<protein>
    <submittedName>
        <fullName evidence="3">Phage T7 F exclusion suppressor FxsA</fullName>
    </submittedName>
</protein>
<keyword evidence="2" id="KW-1133">Transmembrane helix</keyword>
<dbReference type="PANTHER" id="PTHR35335:SF1">
    <property type="entry name" value="UPF0716 PROTEIN FXSA"/>
    <property type="match status" value="1"/>
</dbReference>
<dbReference type="Proteomes" id="UP000296352">
    <property type="component" value="Chromosome"/>
</dbReference>
<dbReference type="GO" id="GO:0016020">
    <property type="term" value="C:membrane"/>
    <property type="evidence" value="ECO:0007669"/>
    <property type="project" value="InterPro"/>
</dbReference>
<feature type="compositionally biased region" description="Basic and acidic residues" evidence="1">
    <location>
        <begin position="183"/>
        <end position="197"/>
    </location>
</feature>
<dbReference type="Pfam" id="PF04186">
    <property type="entry name" value="FxsA"/>
    <property type="match status" value="1"/>
</dbReference>